<proteinExistence type="predicted"/>
<feature type="transmembrane region" description="Helical" evidence="1">
    <location>
        <begin position="61"/>
        <end position="78"/>
    </location>
</feature>
<feature type="transmembrane region" description="Helical" evidence="1">
    <location>
        <begin position="20"/>
        <end position="40"/>
    </location>
</feature>
<name>A0A6M2DDF5_RHIMP</name>
<evidence type="ECO:0000256" key="1">
    <source>
        <dbReference type="SAM" id="Phobius"/>
    </source>
</evidence>
<dbReference type="EMBL" id="GHWJ01010471">
    <property type="protein sequence ID" value="NOV43208.1"/>
    <property type="molecule type" value="Transcribed_RNA"/>
</dbReference>
<keyword evidence="1" id="KW-1133">Transmembrane helix</keyword>
<accession>A0A6M2DDF5</accession>
<protein>
    <submittedName>
        <fullName evidence="2">Uncharacterized protein</fullName>
    </submittedName>
</protein>
<keyword evidence="1" id="KW-0472">Membrane</keyword>
<evidence type="ECO:0000313" key="2">
    <source>
        <dbReference type="EMBL" id="NOV43208.1"/>
    </source>
</evidence>
<reference evidence="2" key="1">
    <citation type="submission" date="2019-09" db="EMBL/GenBank/DDBJ databases">
        <title>Organ-specific transcriptomic study of the physiology of the cattle tick, Rhipicephalus microplus.</title>
        <authorList>
            <person name="Tirloni L."/>
            <person name="Braz G."/>
            <person name="Gandara A.C.P."/>
            <person name="Sabadin G.A."/>
            <person name="da Silva R.M."/>
            <person name="Guizzo M.G."/>
            <person name="Machado J.A."/>
            <person name="Costa E.P."/>
            <person name="Gomes H.F."/>
            <person name="Moraes J."/>
            <person name="Mota M.B.S."/>
            <person name="Mesquita R.D."/>
            <person name="Alvarenga P.H."/>
            <person name="Alves F."/>
            <person name="Seixas A."/>
            <person name="da Fonseca R.N."/>
            <person name="Fogaca A."/>
            <person name="Logullo C."/>
            <person name="Tanaka A."/>
            <person name="Daffre S."/>
            <person name="Termignoni C."/>
            <person name="Vaz I.S.Jr."/>
            <person name="Oliveira P.L."/>
            <person name="Ribeiro J.M."/>
        </authorList>
    </citation>
    <scope>NUCLEOTIDE SEQUENCE</scope>
    <source>
        <strain evidence="2">Porto Alegre</strain>
    </source>
</reference>
<organism evidence="2">
    <name type="scientific">Rhipicephalus microplus</name>
    <name type="common">Cattle tick</name>
    <name type="synonym">Boophilus microplus</name>
    <dbReference type="NCBI Taxonomy" id="6941"/>
    <lineage>
        <taxon>Eukaryota</taxon>
        <taxon>Metazoa</taxon>
        <taxon>Ecdysozoa</taxon>
        <taxon>Arthropoda</taxon>
        <taxon>Chelicerata</taxon>
        <taxon>Arachnida</taxon>
        <taxon>Acari</taxon>
        <taxon>Parasitiformes</taxon>
        <taxon>Ixodida</taxon>
        <taxon>Ixodoidea</taxon>
        <taxon>Ixodidae</taxon>
        <taxon>Rhipicephalinae</taxon>
        <taxon>Rhipicephalus</taxon>
        <taxon>Boophilus</taxon>
    </lineage>
</organism>
<dbReference type="AlphaFoldDB" id="A0A6M2DDF5"/>
<sequence length="82" mass="9535">MFLSLAVNSIFFPSLVLLSIFFPPYFLALFSFPCGLGAVLTVRDVITRRVLRIRIQKLQPFFHPNMLTLAHTLVYYFFSRGF</sequence>
<keyword evidence="1" id="KW-0812">Transmembrane</keyword>